<sequence>MLAAIGQRIDPGPQDMAAFRFAQTREHAQQGGLARAIRPGQKQGVARIQRKADTVQNQPFTAENRYIFHFQQGTAGGSKGRNDGNPPIGG</sequence>
<dbReference type="AlphaFoldDB" id="A0A0D6Q3Y2"/>
<proteinExistence type="predicted"/>
<protein>
    <submittedName>
        <fullName evidence="1">Uncharacterized protein</fullName>
    </submittedName>
</protein>
<organism evidence="1 2">
    <name type="scientific">Komagataeibacter europaeus NBRC 3261</name>
    <dbReference type="NCBI Taxonomy" id="1234669"/>
    <lineage>
        <taxon>Bacteria</taxon>
        <taxon>Pseudomonadati</taxon>
        <taxon>Pseudomonadota</taxon>
        <taxon>Alphaproteobacteria</taxon>
        <taxon>Acetobacterales</taxon>
        <taxon>Acetobacteraceae</taxon>
        <taxon>Komagataeibacter</taxon>
    </lineage>
</organism>
<evidence type="ECO:0000313" key="2">
    <source>
        <dbReference type="Proteomes" id="UP000032675"/>
    </source>
</evidence>
<comment type="caution">
    <text evidence="1">The sequence shown here is derived from an EMBL/GenBank/DDBJ whole genome shotgun (WGS) entry which is preliminary data.</text>
</comment>
<name>A0A0D6Q3Y2_KOMEU</name>
<reference evidence="1 2" key="1">
    <citation type="submission" date="2012-11" db="EMBL/GenBank/DDBJ databases">
        <title>Whole genome sequence of Gluconacetobacter europaeus NBRC3261.</title>
        <authorList>
            <person name="Azuma Y."/>
            <person name="Higashiura N."/>
            <person name="Hirakawa H."/>
            <person name="Matsushita K."/>
        </authorList>
    </citation>
    <scope>NUCLEOTIDE SEQUENCE [LARGE SCALE GENOMIC DNA]</scope>
    <source>
        <strain evidence="1 2">NBRC 3261</strain>
    </source>
</reference>
<gene>
    <name evidence="1" type="ORF">Geu3261_0229_010</name>
</gene>
<dbReference type="EMBL" id="BANI01000194">
    <property type="protein sequence ID" value="GAN97690.1"/>
    <property type="molecule type" value="Genomic_DNA"/>
</dbReference>
<dbReference type="Proteomes" id="UP000032675">
    <property type="component" value="Unassembled WGS sequence"/>
</dbReference>
<accession>A0A0D6Q3Y2</accession>
<dbReference type="AntiFam" id="ANF00095">
    <property type="entry name" value="Shadow ORF (opposite ABC transporters)"/>
</dbReference>
<evidence type="ECO:0000313" key="1">
    <source>
        <dbReference type="EMBL" id="GAN97690.1"/>
    </source>
</evidence>